<evidence type="ECO:0000256" key="9">
    <source>
        <dbReference type="SAM" id="Coils"/>
    </source>
</evidence>
<dbReference type="EMBL" id="LCFB01000027">
    <property type="protein sequence ID" value="KKS84075.1"/>
    <property type="molecule type" value="Genomic_DNA"/>
</dbReference>
<keyword evidence="9" id="KW-0175">Coiled coil</keyword>
<gene>
    <name evidence="10" type="ORF">UV59_C0027G0003</name>
</gene>
<evidence type="ECO:0000256" key="6">
    <source>
        <dbReference type="ARBA" id="ARBA00022989"/>
    </source>
</evidence>
<evidence type="ECO:0000256" key="2">
    <source>
        <dbReference type="ARBA" id="ARBA00022448"/>
    </source>
</evidence>
<protein>
    <submittedName>
        <fullName evidence="10">Sec-independent protein translocase protein TatA</fullName>
    </submittedName>
</protein>
<dbReference type="NCBIfam" id="TIGR01411">
    <property type="entry name" value="tatAE"/>
    <property type="match status" value="1"/>
</dbReference>
<comment type="subcellular location">
    <subcellularLocation>
        <location evidence="1">Cell membrane</location>
        <topology evidence="1">Single-pass membrane protein</topology>
    </subcellularLocation>
</comment>
<keyword evidence="7" id="KW-0811">Translocation</keyword>
<evidence type="ECO:0000313" key="10">
    <source>
        <dbReference type="EMBL" id="KKS84075.1"/>
    </source>
</evidence>
<evidence type="ECO:0000256" key="7">
    <source>
        <dbReference type="ARBA" id="ARBA00023010"/>
    </source>
</evidence>
<dbReference type="Gene3D" id="1.20.5.3310">
    <property type="match status" value="1"/>
</dbReference>
<evidence type="ECO:0000256" key="3">
    <source>
        <dbReference type="ARBA" id="ARBA00022475"/>
    </source>
</evidence>
<reference evidence="10 11" key="1">
    <citation type="journal article" date="2015" name="Nature">
        <title>rRNA introns, odd ribosomes, and small enigmatic genomes across a large radiation of phyla.</title>
        <authorList>
            <person name="Brown C.T."/>
            <person name="Hug L.A."/>
            <person name="Thomas B.C."/>
            <person name="Sharon I."/>
            <person name="Castelle C.J."/>
            <person name="Singh A."/>
            <person name="Wilkins M.J."/>
            <person name="Williams K.H."/>
            <person name="Banfield J.F."/>
        </authorList>
    </citation>
    <scope>NUCLEOTIDE SEQUENCE [LARGE SCALE GENOMIC DNA]</scope>
</reference>
<keyword evidence="4" id="KW-0812">Transmembrane</keyword>
<keyword evidence="5" id="KW-0653">Protein transport</keyword>
<feature type="coiled-coil region" evidence="9">
    <location>
        <begin position="22"/>
        <end position="56"/>
    </location>
</feature>
<sequence>MGPTEIIVILFVLLVLFGSKKLQEMARGFGEATKDLKQAKNEITSAISETEQELKKTVKATNVKNKNDKHA</sequence>
<dbReference type="GO" id="GO:0043953">
    <property type="term" value="P:protein transport by the Tat complex"/>
    <property type="evidence" value="ECO:0007669"/>
    <property type="project" value="InterPro"/>
</dbReference>
<keyword evidence="6" id="KW-1133">Transmembrane helix</keyword>
<dbReference type="Pfam" id="PF02416">
    <property type="entry name" value="TatA_B_E"/>
    <property type="match status" value="1"/>
</dbReference>
<proteinExistence type="predicted"/>
<evidence type="ECO:0000256" key="5">
    <source>
        <dbReference type="ARBA" id="ARBA00022927"/>
    </source>
</evidence>
<dbReference type="PANTHER" id="PTHR42982:SF1">
    <property type="entry name" value="SEC-INDEPENDENT PROTEIN TRANSLOCASE PROTEIN TATA"/>
    <property type="match status" value="1"/>
</dbReference>
<keyword evidence="3" id="KW-1003">Cell membrane</keyword>
<evidence type="ECO:0000256" key="8">
    <source>
        <dbReference type="ARBA" id="ARBA00023136"/>
    </source>
</evidence>
<comment type="caution">
    <text evidence="10">The sequence shown here is derived from an EMBL/GenBank/DDBJ whole genome shotgun (WGS) entry which is preliminary data.</text>
</comment>
<name>A0A0G1CEF4_9BACT</name>
<dbReference type="AlphaFoldDB" id="A0A0G1CEF4"/>
<evidence type="ECO:0000256" key="1">
    <source>
        <dbReference type="ARBA" id="ARBA00004162"/>
    </source>
</evidence>
<evidence type="ECO:0000256" key="4">
    <source>
        <dbReference type="ARBA" id="ARBA00022692"/>
    </source>
</evidence>
<dbReference type="STRING" id="1618436.UV59_C0027G0003"/>
<dbReference type="InterPro" id="IPR003369">
    <property type="entry name" value="TatA/B/E"/>
</dbReference>
<keyword evidence="8" id="KW-0472">Membrane</keyword>
<keyword evidence="2" id="KW-0813">Transport</keyword>
<dbReference type="InterPro" id="IPR006312">
    <property type="entry name" value="TatA/E"/>
</dbReference>
<accession>A0A0G1CEF4</accession>
<dbReference type="GO" id="GO:0005886">
    <property type="term" value="C:plasma membrane"/>
    <property type="evidence" value="ECO:0007669"/>
    <property type="project" value="UniProtKB-SubCell"/>
</dbReference>
<evidence type="ECO:0000313" key="11">
    <source>
        <dbReference type="Proteomes" id="UP000034543"/>
    </source>
</evidence>
<dbReference type="PANTHER" id="PTHR42982">
    <property type="entry name" value="SEC-INDEPENDENT PROTEIN TRANSLOCASE PROTEIN TATA"/>
    <property type="match status" value="1"/>
</dbReference>
<organism evidence="10 11">
    <name type="scientific">Candidatus Gottesmanbacteria bacterium GW2011_GWA1_43_11</name>
    <dbReference type="NCBI Taxonomy" id="1618436"/>
    <lineage>
        <taxon>Bacteria</taxon>
        <taxon>Candidatus Gottesmaniibacteriota</taxon>
    </lineage>
</organism>
<dbReference type="Proteomes" id="UP000034543">
    <property type="component" value="Unassembled WGS sequence"/>
</dbReference>